<evidence type="ECO:0000256" key="5">
    <source>
        <dbReference type="ARBA" id="ARBA00022532"/>
    </source>
</evidence>
<dbReference type="PANTHER" id="PTHR43128">
    <property type="entry name" value="L-2-HYDROXYCARBOXYLATE DEHYDROGENASE (NAD(P)(+))"/>
    <property type="match status" value="1"/>
</dbReference>
<evidence type="ECO:0000256" key="6">
    <source>
        <dbReference type="ARBA" id="ARBA00023002"/>
    </source>
</evidence>
<dbReference type="InterPro" id="IPR011275">
    <property type="entry name" value="Malate_DH_type3"/>
</dbReference>
<dbReference type="InterPro" id="IPR001557">
    <property type="entry name" value="L-lactate/malate_DH"/>
</dbReference>
<evidence type="ECO:0000256" key="10">
    <source>
        <dbReference type="PIRSR" id="PIRSR000102-2"/>
    </source>
</evidence>
<dbReference type="EC" id="1.1.1.37" evidence="3"/>
<feature type="binding site" evidence="11">
    <location>
        <position position="50"/>
    </location>
    <ligand>
        <name>NAD(+)</name>
        <dbReference type="ChEBI" id="CHEBI:57540"/>
    </ligand>
</feature>
<dbReference type="NCBIfam" id="NF004863">
    <property type="entry name" value="PRK06223.1"/>
    <property type="match status" value="1"/>
</dbReference>
<dbReference type="Pfam" id="PF02866">
    <property type="entry name" value="Ldh_1_C"/>
    <property type="match status" value="1"/>
</dbReference>
<evidence type="ECO:0000256" key="12">
    <source>
        <dbReference type="RuleBase" id="RU003369"/>
    </source>
</evidence>
<keyword evidence="6 12" id="KW-0560">Oxidoreductase</keyword>
<evidence type="ECO:0000256" key="11">
    <source>
        <dbReference type="PIRSR" id="PIRSR000102-3"/>
    </source>
</evidence>
<organism evidence="15">
    <name type="scientific">uncultured marine group II/III euryarchaeote KM3_44_G05</name>
    <dbReference type="NCBI Taxonomy" id="1456448"/>
    <lineage>
        <taxon>Archaea</taxon>
        <taxon>Methanobacteriati</taxon>
        <taxon>Methanobacteriota</taxon>
        <taxon>environmental samples</taxon>
    </lineage>
</organism>
<evidence type="ECO:0000259" key="14">
    <source>
        <dbReference type="Pfam" id="PF02866"/>
    </source>
</evidence>
<dbReference type="PRINTS" id="PR00086">
    <property type="entry name" value="LLDHDRGNASE"/>
</dbReference>
<evidence type="ECO:0000256" key="7">
    <source>
        <dbReference type="ARBA" id="ARBA00023027"/>
    </source>
</evidence>
<dbReference type="GO" id="GO:0030060">
    <property type="term" value="F:L-malate dehydrogenase (NAD+) activity"/>
    <property type="evidence" value="ECO:0007669"/>
    <property type="project" value="UniProtKB-EC"/>
</dbReference>
<dbReference type="AlphaFoldDB" id="A0A075H4U6"/>
<sequence>MEHAPHERNRRVAEMATGKAKIAVIGAGNVGATCAFVLAQKKLGDIVLLDIYEGFAKGKALDMSQGGQVLNYDGSITGTADYSDIAGAQVVVVTSGFPRQPGMSREDLIGKNADIISQVGAGIRDHAPDATIVVVTNPLDLMTYHMQKVTGFPANRVVGQAGILDSARMTHFVAQEIGCANEDVAAMVLGGHGDTMVPLPRYTTVGGIPITQLLDDATIDAISKRTAGGGGEIVKLLEKGSAFYAPGSAAAIMAEAIILDRKRLLPCSAYLTGQYGLDDIYIGVPVVLGAGGVESIIELELEDAELESLQGSANFYKGQLSDLLGY</sequence>
<feature type="binding site" evidence="10">
    <location>
        <position position="168"/>
    </location>
    <ligand>
        <name>substrate</name>
    </ligand>
</feature>
<feature type="binding site" evidence="11">
    <location>
        <begin position="135"/>
        <end position="137"/>
    </location>
    <ligand>
        <name>NAD(+)</name>
        <dbReference type="ChEBI" id="CHEBI:57540"/>
    </ligand>
</feature>
<dbReference type="Pfam" id="PF00056">
    <property type="entry name" value="Ldh_1_N"/>
    <property type="match status" value="1"/>
</dbReference>
<dbReference type="Gene3D" id="3.90.110.10">
    <property type="entry name" value="Lactate dehydrogenase/glycoside hydrolase, family 4, C-terminal"/>
    <property type="match status" value="1"/>
</dbReference>
<evidence type="ECO:0000256" key="4">
    <source>
        <dbReference type="ARBA" id="ARBA00020382"/>
    </source>
</evidence>
<feature type="binding site" evidence="11">
    <location>
        <position position="112"/>
    </location>
    <ligand>
        <name>NAD(+)</name>
        <dbReference type="ChEBI" id="CHEBI:57540"/>
    </ligand>
</feature>
<dbReference type="PANTHER" id="PTHR43128:SF16">
    <property type="entry name" value="L-LACTATE DEHYDROGENASE"/>
    <property type="match status" value="1"/>
</dbReference>
<evidence type="ECO:0000259" key="13">
    <source>
        <dbReference type="Pfam" id="PF00056"/>
    </source>
</evidence>
<protein>
    <recommendedName>
        <fullName evidence="4">Malate dehydrogenase</fullName>
        <ecNumber evidence="3">1.1.1.37</ecNumber>
    </recommendedName>
</protein>
<feature type="domain" description="Lactate/malate dehydrogenase N-terminal" evidence="13">
    <location>
        <begin position="21"/>
        <end position="159"/>
    </location>
</feature>
<evidence type="ECO:0000313" key="15">
    <source>
        <dbReference type="EMBL" id="AIF10200.1"/>
    </source>
</evidence>
<dbReference type="InterPro" id="IPR036291">
    <property type="entry name" value="NAD(P)-bd_dom_sf"/>
</dbReference>
<keyword evidence="5" id="KW-0816">Tricarboxylic acid cycle</keyword>
<dbReference type="InterPro" id="IPR022383">
    <property type="entry name" value="Lactate/malate_DH_C"/>
</dbReference>
<dbReference type="FunFam" id="3.90.110.10:FF:000004">
    <property type="entry name" value="Malate dehydrogenase"/>
    <property type="match status" value="1"/>
</dbReference>
<dbReference type="CDD" id="cd01339">
    <property type="entry name" value="LDH-like_MDH"/>
    <property type="match status" value="1"/>
</dbReference>
<dbReference type="SUPFAM" id="SSF56327">
    <property type="entry name" value="LDH C-terminal domain-like"/>
    <property type="match status" value="1"/>
</dbReference>
<dbReference type="HAMAP" id="MF_00487">
    <property type="entry name" value="Malate_dehydrog_3"/>
    <property type="match status" value="1"/>
</dbReference>
<dbReference type="FunFam" id="3.40.50.720:FF:000018">
    <property type="entry name" value="Malate dehydrogenase"/>
    <property type="match status" value="1"/>
</dbReference>
<feature type="active site" description="Proton acceptor" evidence="9">
    <location>
        <position position="192"/>
    </location>
</feature>
<feature type="binding site" evidence="10">
    <location>
        <position position="105"/>
    </location>
    <ligand>
        <name>substrate</name>
    </ligand>
</feature>
<feature type="binding site" evidence="10">
    <location>
        <position position="137"/>
    </location>
    <ligand>
        <name>substrate</name>
    </ligand>
</feature>
<evidence type="ECO:0000256" key="3">
    <source>
        <dbReference type="ARBA" id="ARBA00012995"/>
    </source>
</evidence>
<dbReference type="Gene3D" id="3.40.50.720">
    <property type="entry name" value="NAD(P)-binding Rossmann-like Domain"/>
    <property type="match status" value="1"/>
</dbReference>
<name>A0A075H4U6_9EURY</name>
<evidence type="ECO:0000256" key="1">
    <source>
        <dbReference type="ARBA" id="ARBA00003966"/>
    </source>
</evidence>
<keyword evidence="7 11" id="KW-0520">NAD</keyword>
<dbReference type="GO" id="GO:0006089">
    <property type="term" value="P:lactate metabolic process"/>
    <property type="evidence" value="ECO:0007669"/>
    <property type="project" value="TreeGrafter"/>
</dbReference>
<proteinExistence type="inferred from homology"/>
<dbReference type="InterPro" id="IPR015955">
    <property type="entry name" value="Lactate_DH/Glyco_Ohase_4_C"/>
</dbReference>
<reference evidence="15" key="1">
    <citation type="journal article" date="2014" name="Genome Biol. Evol.">
        <title>Pangenome evidence for extensive interdomain horizontal transfer affecting lineage core and shell genes in uncultured planktonic thaumarchaeota and euryarchaeota.</title>
        <authorList>
            <person name="Deschamps P."/>
            <person name="Zivanovic Y."/>
            <person name="Moreira D."/>
            <person name="Rodriguez-Valera F."/>
            <person name="Lopez-Garcia P."/>
        </authorList>
    </citation>
    <scope>NUCLEOTIDE SEQUENCE</scope>
</reference>
<dbReference type="InterPro" id="IPR001236">
    <property type="entry name" value="Lactate/malate_DH_N"/>
</dbReference>
<comment type="catalytic activity">
    <reaction evidence="8">
        <text>(S)-malate + NAD(+) = oxaloacetate + NADH + H(+)</text>
        <dbReference type="Rhea" id="RHEA:21432"/>
        <dbReference type="ChEBI" id="CHEBI:15378"/>
        <dbReference type="ChEBI" id="CHEBI:15589"/>
        <dbReference type="ChEBI" id="CHEBI:16452"/>
        <dbReference type="ChEBI" id="CHEBI:57540"/>
        <dbReference type="ChEBI" id="CHEBI:57945"/>
        <dbReference type="EC" id="1.1.1.37"/>
    </reaction>
</comment>
<comment type="function">
    <text evidence="1">Catalyzes the reversible oxidation of malate to oxaloacetate.</text>
</comment>
<dbReference type="GO" id="GO:0004459">
    <property type="term" value="F:L-lactate dehydrogenase (NAD+) activity"/>
    <property type="evidence" value="ECO:0007669"/>
    <property type="project" value="TreeGrafter"/>
</dbReference>
<evidence type="ECO:0000256" key="8">
    <source>
        <dbReference type="ARBA" id="ARBA00048313"/>
    </source>
</evidence>
<feature type="binding site" evidence="11">
    <location>
        <begin position="26"/>
        <end position="31"/>
    </location>
    <ligand>
        <name>NAD(+)</name>
        <dbReference type="ChEBI" id="CHEBI:57540"/>
    </ligand>
</feature>
<dbReference type="NCBIfam" id="TIGR01763">
    <property type="entry name" value="MalateDH_bact"/>
    <property type="match status" value="1"/>
</dbReference>
<dbReference type="PIRSF" id="PIRSF000102">
    <property type="entry name" value="Lac_mal_DH"/>
    <property type="match status" value="1"/>
</dbReference>
<gene>
    <name evidence="15" type="primary">mdh</name>
</gene>
<dbReference type="GO" id="GO:0006099">
    <property type="term" value="P:tricarboxylic acid cycle"/>
    <property type="evidence" value="ECO:0007669"/>
    <property type="project" value="UniProtKB-KW"/>
</dbReference>
<feature type="domain" description="Lactate/malate dehydrogenase C-terminal" evidence="14">
    <location>
        <begin position="164"/>
        <end position="317"/>
    </location>
</feature>
<dbReference type="SUPFAM" id="SSF51735">
    <property type="entry name" value="NAD(P)-binding Rossmann-fold domains"/>
    <property type="match status" value="1"/>
</dbReference>
<accession>A0A075H4U6</accession>
<evidence type="ECO:0000256" key="2">
    <source>
        <dbReference type="ARBA" id="ARBA00008104"/>
    </source>
</evidence>
<dbReference type="EMBL" id="KF900884">
    <property type="protein sequence ID" value="AIF10200.1"/>
    <property type="molecule type" value="Genomic_DNA"/>
</dbReference>
<comment type="similarity">
    <text evidence="2 12">Belongs to the LDH/MDH superfamily.</text>
</comment>
<evidence type="ECO:0000256" key="9">
    <source>
        <dbReference type="PIRSR" id="PIRSR000102-1"/>
    </source>
</evidence>
<feature type="binding site" evidence="10">
    <location>
        <position position="99"/>
    </location>
    <ligand>
        <name>substrate</name>
    </ligand>
</feature>